<dbReference type="Proteomes" id="UP001312865">
    <property type="component" value="Unassembled WGS sequence"/>
</dbReference>
<accession>A0ABU8HAG3</accession>
<gene>
    <name evidence="7" type="ORF">WAK64_04480</name>
</gene>
<keyword evidence="2 5" id="KW-0812">Transmembrane</keyword>
<feature type="transmembrane region" description="Helical" evidence="5">
    <location>
        <begin position="92"/>
        <end position="117"/>
    </location>
</feature>
<feature type="transmembrane region" description="Helical" evidence="5">
    <location>
        <begin position="21"/>
        <end position="40"/>
    </location>
</feature>
<comment type="caution">
    <text evidence="7">The sequence shown here is derived from an EMBL/GenBank/DDBJ whole genome shotgun (WGS) entry which is preliminary data.</text>
</comment>
<organism evidence="7 8">
    <name type="scientific">Bacillus spongiae</name>
    <dbReference type="NCBI Taxonomy" id="2683610"/>
    <lineage>
        <taxon>Bacteria</taxon>
        <taxon>Bacillati</taxon>
        <taxon>Bacillota</taxon>
        <taxon>Bacilli</taxon>
        <taxon>Bacillales</taxon>
        <taxon>Bacillaceae</taxon>
        <taxon>Bacillus</taxon>
    </lineage>
</organism>
<evidence type="ECO:0000256" key="2">
    <source>
        <dbReference type="ARBA" id="ARBA00022692"/>
    </source>
</evidence>
<keyword evidence="3 5" id="KW-1133">Transmembrane helix</keyword>
<proteinExistence type="predicted"/>
<evidence type="ECO:0000256" key="4">
    <source>
        <dbReference type="ARBA" id="ARBA00023136"/>
    </source>
</evidence>
<feature type="transmembrane region" description="Helical" evidence="5">
    <location>
        <begin position="153"/>
        <end position="172"/>
    </location>
</feature>
<evidence type="ECO:0000256" key="1">
    <source>
        <dbReference type="ARBA" id="ARBA00004141"/>
    </source>
</evidence>
<evidence type="ECO:0000259" key="6">
    <source>
        <dbReference type="Pfam" id="PF12698"/>
    </source>
</evidence>
<keyword evidence="4 5" id="KW-0472">Membrane</keyword>
<feature type="domain" description="ABC-2 type transporter transmembrane" evidence="6">
    <location>
        <begin position="48"/>
        <end position="224"/>
    </location>
</feature>
<evidence type="ECO:0000256" key="3">
    <source>
        <dbReference type="ARBA" id="ARBA00022989"/>
    </source>
</evidence>
<feature type="transmembrane region" description="Helical" evidence="5">
    <location>
        <begin position="52"/>
        <end position="71"/>
    </location>
</feature>
<evidence type="ECO:0000313" key="8">
    <source>
        <dbReference type="Proteomes" id="UP001312865"/>
    </source>
</evidence>
<evidence type="ECO:0000256" key="5">
    <source>
        <dbReference type="SAM" id="Phobius"/>
    </source>
</evidence>
<feature type="transmembrane region" description="Helical" evidence="5">
    <location>
        <begin position="205"/>
        <end position="227"/>
    </location>
</feature>
<protein>
    <submittedName>
        <fullName evidence="7">ABC transporter permease</fullName>
    </submittedName>
</protein>
<keyword evidence="8" id="KW-1185">Reference proteome</keyword>
<feature type="transmembrane region" description="Helical" evidence="5">
    <location>
        <begin position="123"/>
        <end position="146"/>
    </location>
</feature>
<dbReference type="EMBL" id="JBBAXC010000003">
    <property type="protein sequence ID" value="MEI5906308.1"/>
    <property type="molecule type" value="Genomic_DNA"/>
</dbReference>
<dbReference type="InterPro" id="IPR013525">
    <property type="entry name" value="ABC2_TM"/>
</dbReference>
<comment type="subcellular location">
    <subcellularLocation>
        <location evidence="1">Membrane</location>
        <topology evidence="1">Multi-pass membrane protein</topology>
    </subcellularLocation>
</comment>
<reference evidence="7 8" key="1">
    <citation type="journal article" date="2018" name="J. Microbiol.">
        <title>Bacillus spongiae sp. nov., isolated from sponge of Jeju Island.</title>
        <authorList>
            <person name="Lee G.E."/>
            <person name="Im W.T."/>
            <person name="Park J.S."/>
        </authorList>
    </citation>
    <scope>NUCLEOTIDE SEQUENCE [LARGE SCALE GENOMIC DNA]</scope>
    <source>
        <strain evidence="7 8">135PIL107-10</strain>
    </source>
</reference>
<evidence type="ECO:0000313" key="7">
    <source>
        <dbReference type="EMBL" id="MEI5906308.1"/>
    </source>
</evidence>
<name>A0ABU8HAG3_9BACI</name>
<dbReference type="Pfam" id="PF12698">
    <property type="entry name" value="ABC2_membrane_3"/>
    <property type="match status" value="1"/>
</dbReference>
<sequence>MNFSIKRVNSIFIKDWKDLQKNNYILFTLAIPLVFAVWLGRIGAESAIYNTYPIILSLVLVGSLIQAAMVAEEKEKNTLRGLILSPASTTEIFLGKCALSAILASIVIIASVFLSGYNVPSPPLFSVSVLLGLAFYLAIGTIIGLISRTVMDTSIIGVPVLLIFGISFKSLVENETALMIINYLPNEALNTIWVDLNNGKGFSGIIENILILLAWVVISIVTTVIIYRKRRVD</sequence>